<dbReference type="PANTHER" id="PTHR30399:SF1">
    <property type="entry name" value="UTP PYROPHOSPHATASE"/>
    <property type="match status" value="1"/>
</dbReference>
<dbReference type="PANTHER" id="PTHR30399">
    <property type="entry name" value="UNCHARACTERIZED PROTEIN YGJP"/>
    <property type="match status" value="1"/>
</dbReference>
<evidence type="ECO:0000313" key="2">
    <source>
        <dbReference type="EMBL" id="OGL46141.1"/>
    </source>
</evidence>
<dbReference type="AlphaFoldDB" id="A0A1F7RXF6"/>
<dbReference type="Gene3D" id="3.30.2010.10">
    <property type="entry name" value="Metalloproteases ('zincins'), catalytic domain"/>
    <property type="match status" value="1"/>
</dbReference>
<reference evidence="2 3" key="1">
    <citation type="journal article" date="2016" name="Nat. Commun.">
        <title>Thousands of microbial genomes shed light on interconnected biogeochemical processes in an aquifer system.</title>
        <authorList>
            <person name="Anantharaman K."/>
            <person name="Brown C.T."/>
            <person name="Hug L.A."/>
            <person name="Sharon I."/>
            <person name="Castelle C.J."/>
            <person name="Probst A.J."/>
            <person name="Thomas B.C."/>
            <person name="Singh A."/>
            <person name="Wilkins M.J."/>
            <person name="Karaoz U."/>
            <person name="Brodie E.L."/>
            <person name="Williams K.H."/>
            <person name="Hubbard S.S."/>
            <person name="Banfield J.F."/>
        </authorList>
    </citation>
    <scope>NUCLEOTIDE SEQUENCE [LARGE SCALE GENOMIC DNA]</scope>
</reference>
<comment type="caution">
    <text evidence="2">The sequence shown here is derived from an EMBL/GenBank/DDBJ whole genome shotgun (WGS) entry which is preliminary data.</text>
</comment>
<dbReference type="Proteomes" id="UP000179266">
    <property type="component" value="Unassembled WGS sequence"/>
</dbReference>
<dbReference type="InterPro" id="IPR002725">
    <property type="entry name" value="YgjP-like_metallopeptidase"/>
</dbReference>
<dbReference type="InterPro" id="IPR053136">
    <property type="entry name" value="UTP_pyrophosphatase-like"/>
</dbReference>
<name>A0A1F7RXF6_9BACT</name>
<proteinExistence type="predicted"/>
<feature type="domain" description="YgjP-like metallopeptidase" evidence="1">
    <location>
        <begin position="87"/>
        <end position="145"/>
    </location>
</feature>
<dbReference type="EMBL" id="MGDD01000144">
    <property type="protein sequence ID" value="OGL46141.1"/>
    <property type="molecule type" value="Genomic_DNA"/>
</dbReference>
<protein>
    <recommendedName>
        <fullName evidence="1">YgjP-like metallopeptidase domain-containing protein</fullName>
    </recommendedName>
</protein>
<evidence type="ECO:0000313" key="3">
    <source>
        <dbReference type="Proteomes" id="UP000179266"/>
    </source>
</evidence>
<gene>
    <name evidence="2" type="ORF">A2161_18385</name>
</gene>
<organism evidence="2 3">
    <name type="scientific">Candidatus Schekmanbacteria bacterium RBG_13_48_7</name>
    <dbReference type="NCBI Taxonomy" id="1817878"/>
    <lineage>
        <taxon>Bacteria</taxon>
        <taxon>Candidatus Schekmaniibacteriota</taxon>
    </lineage>
</organism>
<dbReference type="CDD" id="cd07344">
    <property type="entry name" value="M48_yhfN_like"/>
    <property type="match status" value="1"/>
</dbReference>
<sequence>MKIEIKRSAKRKKTVSARLVGNTLIVRAPVRISQNELESIIEKLRMRFENKHRKETLNNSENLGSIANNLNRKYFNGLAKFKSIKYVTNQNQRFGSCTPLGETIRISDKMASLPKWVRNYVIVHELAHLLIPNHGKKFWSLVNRYPLTERARGYLMALGWLEEGGNIEK</sequence>
<evidence type="ECO:0000259" key="1">
    <source>
        <dbReference type="Pfam" id="PF01863"/>
    </source>
</evidence>
<dbReference type="Pfam" id="PF01863">
    <property type="entry name" value="YgjP-like"/>
    <property type="match status" value="1"/>
</dbReference>
<accession>A0A1F7RXF6</accession>